<name>M3FYL3_LEPIR</name>
<proteinExistence type="predicted"/>
<dbReference type="EMBL" id="AFME02000076">
    <property type="protein sequence ID" value="EMG12629.1"/>
    <property type="molecule type" value="Genomic_DNA"/>
</dbReference>
<accession>M3FYL3</accession>
<reference evidence="1 2" key="1">
    <citation type="submission" date="2013-02" db="EMBL/GenBank/DDBJ databases">
        <authorList>
            <person name="Harkins D.M."/>
            <person name="Durkin A.S."/>
            <person name="Brinkac L.M."/>
            <person name="Haft D.H."/>
            <person name="Selengut J.D."/>
            <person name="Sanka R."/>
            <person name="DePew J."/>
            <person name="Purushe J."/>
            <person name="Tulsiani S.M."/>
            <person name="Graham G.C."/>
            <person name="Burns M.-A."/>
            <person name="Dohnt M.F."/>
            <person name="Smythe L.D."/>
            <person name="McKay D.B."/>
            <person name="Craig S.B."/>
            <person name="Vinetz J.M."/>
            <person name="Sutton G.G."/>
            <person name="Nierman W.C."/>
            <person name="Fouts D.E."/>
        </authorList>
    </citation>
    <scope>NUCLEOTIDE SEQUENCE [LARGE SCALE GENOMIC DNA]</scope>
    <source>
        <strain evidence="1 2">LT2186</strain>
    </source>
</reference>
<dbReference type="BioCyc" id="LINT1001599:G11K9-705-MONOMER"/>
<sequence length="39" mass="4484">MAKNHIFERFGVNVNDIIDRLMKMVDIAQSKSSTETSEK</sequence>
<dbReference type="Proteomes" id="UP000011776">
    <property type="component" value="Unassembled WGS sequence"/>
</dbReference>
<dbReference type="AlphaFoldDB" id="M3FYL3"/>
<gene>
    <name evidence="1" type="ORF">LEP1GSC151_0962</name>
</gene>
<evidence type="ECO:0000313" key="1">
    <source>
        <dbReference type="EMBL" id="EMG12629.1"/>
    </source>
</evidence>
<protein>
    <submittedName>
        <fullName evidence="1">Uncharacterized protein</fullName>
    </submittedName>
</protein>
<organism evidence="1 2">
    <name type="scientific">Leptospira interrogans serovar Grippotyphosa str. LT2186</name>
    <dbReference type="NCBI Taxonomy" id="1001599"/>
    <lineage>
        <taxon>Bacteria</taxon>
        <taxon>Pseudomonadati</taxon>
        <taxon>Spirochaetota</taxon>
        <taxon>Spirochaetia</taxon>
        <taxon>Leptospirales</taxon>
        <taxon>Leptospiraceae</taxon>
        <taxon>Leptospira</taxon>
    </lineage>
</organism>
<evidence type="ECO:0000313" key="2">
    <source>
        <dbReference type="Proteomes" id="UP000011776"/>
    </source>
</evidence>
<comment type="caution">
    <text evidence="1">The sequence shown here is derived from an EMBL/GenBank/DDBJ whole genome shotgun (WGS) entry which is preliminary data.</text>
</comment>